<dbReference type="EMBL" id="CP011013">
    <property type="protein sequence ID" value="AJT51189.1"/>
    <property type="molecule type" value="Genomic_DNA"/>
</dbReference>
<organism evidence="1 2">
    <name type="scientific">Limosilactobacillus mucosae LM1</name>
    <dbReference type="NCBI Taxonomy" id="1130798"/>
    <lineage>
        <taxon>Bacteria</taxon>
        <taxon>Bacillati</taxon>
        <taxon>Bacillota</taxon>
        <taxon>Bacilli</taxon>
        <taxon>Lactobacillales</taxon>
        <taxon>Lactobacillaceae</taxon>
        <taxon>Limosilactobacillus</taxon>
    </lineage>
</organism>
<dbReference type="OrthoDB" id="9779418at2"/>
<dbReference type="Gene3D" id="3.40.720.10">
    <property type="entry name" value="Alkaline Phosphatase, subunit A"/>
    <property type="match status" value="1"/>
</dbReference>
<dbReference type="HOGENOM" id="CLU_017594_0_0_9"/>
<dbReference type="AlphaFoldDB" id="A0A0D4CM97"/>
<protein>
    <submittedName>
        <fullName evidence="1">Phosphodiesterase</fullName>
    </submittedName>
</protein>
<evidence type="ECO:0000313" key="1">
    <source>
        <dbReference type="EMBL" id="AJT51189.1"/>
    </source>
</evidence>
<dbReference type="KEGG" id="lmu:LBLM1_09590"/>
<dbReference type="InterPro" id="IPR002591">
    <property type="entry name" value="Phosphodiest/P_Trfase"/>
</dbReference>
<accession>A0A0D4CM97</accession>
<dbReference type="STRING" id="1130798.LBLM1_09590"/>
<dbReference type="CDD" id="cd16018">
    <property type="entry name" value="Enpp"/>
    <property type="match status" value="1"/>
</dbReference>
<dbReference type="InterPro" id="IPR017850">
    <property type="entry name" value="Alkaline_phosphatase_core_sf"/>
</dbReference>
<dbReference type="Proteomes" id="UP000003645">
    <property type="component" value="Chromosome"/>
</dbReference>
<dbReference type="SUPFAM" id="SSF53649">
    <property type="entry name" value="Alkaline phosphatase-like"/>
    <property type="match status" value="1"/>
</dbReference>
<sequence>MKRRRLVVISLDSMGFRDLNELRELTPNLARLIEQGTWVKKVRGIFPTLTYPSHTSIITGQYPVVHGIVNNTKLQPTRQSPDWYWYQRKEIKAATLYDVARLAGLKTAAFLWPVTAGSRIDWNVAEIFPNRIWTNQVLVSLKASSPWFLYQMNHKFGHLRKGIKQPWLDDFVTAMASWTLKHKKPDLTLIHLVDMDSMRHRYGVRSDQAKQALQRLDQRVGQLILATKDAGTFEQTNFVCLGDHYQIDVNQMIHLNTLFAKKGWLTPIKNQQTFKNNWRVMAKTCDGETYVYVRSGIDRDEVRREIAGVEGIEKIYDGAQAVKLGADPRCTFLVEAKVGWYFTDEAQRPAVVESVLPSMMGKSDRYRGVHGYGADKPDYFTTAVFYGPDIKKRAQVEHAELVDEGPTFAELLGLSYPRPTAGKPIKGIFKEVKHEI</sequence>
<dbReference type="PANTHER" id="PTHR10151:SF120">
    <property type="entry name" value="BIS(5'-ADENOSYL)-TRIPHOSPHATASE"/>
    <property type="match status" value="1"/>
</dbReference>
<evidence type="ECO:0000313" key="2">
    <source>
        <dbReference type="Proteomes" id="UP000003645"/>
    </source>
</evidence>
<name>A0A0D4CM97_LIMMU</name>
<proteinExistence type="predicted"/>
<gene>
    <name evidence="1" type="ORF">LBLM1_09590</name>
</gene>
<dbReference type="RefSeq" id="WP_039945982.1">
    <property type="nucleotide sequence ID" value="NZ_CP011013.1"/>
</dbReference>
<reference evidence="1 2" key="1">
    <citation type="journal article" date="2012" name="J. Bacteriol.">
        <title>Genome sequence of Lactobacillus mucosae LM1, isolated from piglet feces.</title>
        <authorList>
            <person name="Lee J.H."/>
            <person name="Valeriano V.D."/>
            <person name="Shin Y.R."/>
            <person name="Chae J.P."/>
            <person name="Kim G.B."/>
            <person name="Ham J.S."/>
            <person name="Chun J."/>
            <person name="Kang D.K."/>
        </authorList>
    </citation>
    <scope>NUCLEOTIDE SEQUENCE [LARGE SCALE GENOMIC DNA]</scope>
    <source>
        <strain evidence="1 2">LM1</strain>
    </source>
</reference>
<dbReference type="Pfam" id="PF01663">
    <property type="entry name" value="Phosphodiest"/>
    <property type="match status" value="1"/>
</dbReference>
<keyword evidence="2" id="KW-1185">Reference proteome</keyword>
<dbReference type="GO" id="GO:0016787">
    <property type="term" value="F:hydrolase activity"/>
    <property type="evidence" value="ECO:0007669"/>
    <property type="project" value="UniProtKB-ARBA"/>
</dbReference>
<dbReference type="PANTHER" id="PTHR10151">
    <property type="entry name" value="ECTONUCLEOTIDE PYROPHOSPHATASE/PHOSPHODIESTERASE"/>
    <property type="match status" value="1"/>
</dbReference>